<accession>A0A0S2HV97</accession>
<dbReference type="GO" id="GO:0005978">
    <property type="term" value="P:glycogen biosynthetic process"/>
    <property type="evidence" value="ECO:0007669"/>
    <property type="project" value="InterPro"/>
</dbReference>
<evidence type="ECO:0000256" key="3">
    <source>
        <dbReference type="ARBA" id="ARBA00022533"/>
    </source>
</evidence>
<comment type="similarity">
    <text evidence="2">Belongs to the glycogen phosphorylase family.</text>
</comment>
<keyword evidence="8" id="KW-1185">Reference proteome</keyword>
<dbReference type="SUPFAM" id="SSF53756">
    <property type="entry name" value="UDP-Glycosyltransferase/glycogen phosphorylase"/>
    <property type="match status" value="2"/>
</dbReference>
<sequence length="1407" mass="163542">MVQYKRPDYLFETSWEICNKIGGIHTVIATKAPLLKKQLGDKLIMIGPDTTRYSDGNPEFEEDRTLFPQWLNKAHQDGFRVRTGRWKIESRPIVILVDFTTLMTKKDEVLAELWESFGVDSISGQWDYIEPAIFGYAVGKVIEHFSDFYLSHRHQITAHFHEWMTGSGVLYLNKNVPCVATVFTTHATTLGRSMAGNGIALYTNIESHDAEKFAQEHQLVAKHSLEKQAAHYADCFTTVSEITANECKHFLQKEPDIITPNGFDMGIVPDEMQFDDKRKRARKNLLNVIETLYGTEISDNALIAVISGRYEWRNKGIDLFLEAFSRLDTEKVKRPVIPLILIPASHGGVRNELQKALNDNEHPGFEKPYLTHVLHNRDADPIVKAMEQDKVYENENLFPLFAPCYLNGFDGVFNLPYYDLFIGADLGIFPSYYEPWGYTPLESLAFSIPAITTSLAGFGIWINNEELNIGTGASVIERNDDNDTEVAEQIINDIVRFLNFTDEQVLQARKAAKEIAKAALWKNLLVKYDEAYHQANGKTTERHKKHRPKVKAKRPQVYSDKINNEPRWSKMLIQSSLPNELRLLADISQNLWWTWNFEAIQLFKSMDEDLWYKTDRNPIALLNKISKDTLNALIEDTDFMERYEQISNEYKKYISEESHQDKTIAYFSMEYGFNDNIRIYSGGLGILAGDYLKEASDNRLNMISVGFLYRYGYFKQQLTIKGEQQTILEPHNFNDLPVTALKDEFGNPVLVVVSFPGRSVYLKVWVLMVGRNPLYLLDADNDFNAAEDRDITHQLYGGDWENRLKQEIVLGFGGIRLLKHLGYNIDIYHLNEGHAAFINLERIGTLVQEEKLTFDEAQEVVRNTSLFTTHTPVPAGHDVFNEDLLRVYLRHMPERIGISWENLMQIGRMNPMDPEEPFSMSVLAANTCKEMNGVSELHGEVSREMFQSLYKGYFANESHIGHVTNGVHYPTWTAKEWKKLHNDYFDEEFCNKVHQRDLWKRIYDVPDDEIWSIRTLLRKKLVTYIKERYEDNWVKRNDNPRRIMDVLNTIDENTLTIGFARRFATYKRAHLLFTDLDRLSRIVNNEEMPVQFVFAGKAHPKDQAGQDLIKHIIEISQRPEFVGKIIFIENYDIQLAKRLVKGVDIWLNTPTRPLEASGTSGQKATLNGVMNFSVLDGWWREGYQPEAGWALQEERIYENQEYQNELDAVNIYAMLENEIVPLFYKRENNNLPTDWIRYIKNNIAHVAPEFTTHRMLHDYIERYYEPLMRYGKEIYKDNFKKATDIALWKQHIYEHWEEIEVVSVDFPDTSKHDYKSGNQYHGEIVLGFKNLDPNEIGLDMVLSEHAGQMTEAEEVYTLQYDKTSDGLHFYSIDLELEDPGLYDYGLRIYPRNDLLRYKTELNLVRWI</sequence>
<dbReference type="GO" id="GO:0030170">
    <property type="term" value="F:pyridoxal phosphate binding"/>
    <property type="evidence" value="ECO:0007669"/>
    <property type="project" value="InterPro"/>
</dbReference>
<evidence type="ECO:0000256" key="4">
    <source>
        <dbReference type="ARBA" id="ARBA00022676"/>
    </source>
</evidence>
<evidence type="ECO:0000259" key="6">
    <source>
        <dbReference type="Pfam" id="PF11897"/>
    </source>
</evidence>
<dbReference type="Gene3D" id="3.40.50.2000">
    <property type="entry name" value="Glycogen Phosphorylase B"/>
    <property type="match status" value="5"/>
</dbReference>
<evidence type="ECO:0000256" key="5">
    <source>
        <dbReference type="ARBA" id="ARBA00022679"/>
    </source>
</evidence>
<dbReference type="InterPro" id="IPR011834">
    <property type="entry name" value="Agluc_phsphrylas"/>
</dbReference>
<organism evidence="7 8">
    <name type="scientific">Salinivirga cyanobacteriivorans</name>
    <dbReference type="NCBI Taxonomy" id="1307839"/>
    <lineage>
        <taxon>Bacteria</taxon>
        <taxon>Pseudomonadati</taxon>
        <taxon>Bacteroidota</taxon>
        <taxon>Bacteroidia</taxon>
        <taxon>Bacteroidales</taxon>
        <taxon>Salinivirgaceae</taxon>
        <taxon>Salinivirga</taxon>
    </lineage>
</organism>
<dbReference type="PANTHER" id="PTHR42655">
    <property type="entry name" value="GLYCOGEN PHOSPHORYLASE"/>
    <property type="match status" value="1"/>
</dbReference>
<dbReference type="EMBL" id="CP013118">
    <property type="protein sequence ID" value="ALO13987.1"/>
    <property type="molecule type" value="Genomic_DNA"/>
</dbReference>
<dbReference type="Pfam" id="PF11897">
    <property type="entry name" value="DUF3417"/>
    <property type="match status" value="1"/>
</dbReference>
<protein>
    <submittedName>
        <fullName evidence="7">Maltodextrin phosphorylase</fullName>
        <ecNumber evidence="7">2.4.1.1</ecNumber>
    </submittedName>
</protein>
<evidence type="ECO:0000313" key="8">
    <source>
        <dbReference type="Proteomes" id="UP000064893"/>
    </source>
</evidence>
<dbReference type="PATRIC" id="fig|1307839.3.peg.340"/>
<dbReference type="PANTHER" id="PTHR42655:SF1">
    <property type="entry name" value="GLYCOGEN PHOSPHORYLASE"/>
    <property type="match status" value="1"/>
</dbReference>
<gene>
    <name evidence="7" type="primary">malP_1</name>
    <name evidence="7" type="ORF">L21SP5_00308</name>
</gene>
<dbReference type="InterPro" id="IPR008631">
    <property type="entry name" value="Glycogen_synth"/>
</dbReference>
<evidence type="ECO:0000313" key="7">
    <source>
        <dbReference type="EMBL" id="ALO13987.1"/>
    </source>
</evidence>
<comment type="catalytic activity">
    <reaction evidence="1">
        <text>[(1-&gt;4)-alpha-D-glucosyl](n) + phosphate = [(1-&gt;4)-alpha-D-glucosyl](n-1) + alpha-D-glucose 1-phosphate</text>
        <dbReference type="Rhea" id="RHEA:41732"/>
        <dbReference type="Rhea" id="RHEA-COMP:9584"/>
        <dbReference type="Rhea" id="RHEA-COMP:9586"/>
        <dbReference type="ChEBI" id="CHEBI:15444"/>
        <dbReference type="ChEBI" id="CHEBI:43474"/>
        <dbReference type="ChEBI" id="CHEBI:58601"/>
        <dbReference type="EC" id="2.4.1.1"/>
    </reaction>
</comment>
<dbReference type="RefSeq" id="WP_057951580.1">
    <property type="nucleotide sequence ID" value="NZ_CP013118.1"/>
</dbReference>
<feature type="domain" description="DUF3417" evidence="6">
    <location>
        <begin position="577"/>
        <end position="675"/>
    </location>
</feature>
<dbReference type="STRING" id="1307839.L21SP5_00308"/>
<proteinExistence type="inferred from homology"/>
<dbReference type="Proteomes" id="UP000064893">
    <property type="component" value="Chromosome"/>
</dbReference>
<dbReference type="Pfam" id="PF00343">
    <property type="entry name" value="Phosphorylase"/>
    <property type="match status" value="1"/>
</dbReference>
<evidence type="ECO:0000256" key="1">
    <source>
        <dbReference type="ARBA" id="ARBA00001275"/>
    </source>
</evidence>
<keyword evidence="4 7" id="KW-0328">Glycosyltransferase</keyword>
<dbReference type="NCBIfam" id="TIGR02094">
    <property type="entry name" value="more_P_ylases"/>
    <property type="match status" value="1"/>
</dbReference>
<evidence type="ECO:0000256" key="2">
    <source>
        <dbReference type="ARBA" id="ARBA00006047"/>
    </source>
</evidence>
<dbReference type="GO" id="GO:0008184">
    <property type="term" value="F:glycogen phosphorylase activity"/>
    <property type="evidence" value="ECO:0007669"/>
    <property type="project" value="InterPro"/>
</dbReference>
<dbReference type="EC" id="2.4.1.1" evidence="7"/>
<dbReference type="KEGG" id="blq:L21SP5_00308"/>
<reference evidence="7 8" key="1">
    <citation type="submission" date="2015-11" db="EMBL/GenBank/DDBJ databases">
        <title>Description and complete genome sequence of a novel strain predominating in hypersaline microbial mats and representing a new family of the Bacteriodetes phylum.</title>
        <authorList>
            <person name="Spring S."/>
            <person name="Bunk B."/>
            <person name="Sproer C."/>
            <person name="Klenk H.-P."/>
        </authorList>
    </citation>
    <scope>NUCLEOTIDE SEQUENCE [LARGE SCALE GENOMIC DNA]</scope>
    <source>
        <strain evidence="7 8">L21-Spi-D4</strain>
    </source>
</reference>
<keyword evidence="5 7" id="KW-0808">Transferase</keyword>
<dbReference type="InterPro" id="IPR000811">
    <property type="entry name" value="Glyco_trans_35"/>
</dbReference>
<name>A0A0S2HV97_9BACT</name>
<keyword evidence="3" id="KW-0021">Allosteric enzyme</keyword>
<dbReference type="Pfam" id="PF05693">
    <property type="entry name" value="Glycogen_syn"/>
    <property type="match status" value="2"/>
</dbReference>
<dbReference type="InterPro" id="IPR052182">
    <property type="entry name" value="Glycogen/Maltodextrin_Phosph"/>
</dbReference>
<dbReference type="InterPro" id="IPR024517">
    <property type="entry name" value="Glycogen_phosphorylase_DUF3417"/>
</dbReference>
<dbReference type="OrthoDB" id="9760804at2"/>
<dbReference type="GO" id="GO:0004373">
    <property type="term" value="F:alpha-1,4-glucan glucosyltransferase (UDP-glucose donor) activity"/>
    <property type="evidence" value="ECO:0007669"/>
    <property type="project" value="InterPro"/>
</dbReference>